<keyword evidence="2" id="KW-1185">Reference proteome</keyword>
<evidence type="ECO:0000313" key="2">
    <source>
        <dbReference type="Proteomes" id="UP000034150"/>
    </source>
</evidence>
<accession>A0A0M2JZL5</accession>
<comment type="caution">
    <text evidence="1">The sequence shown here is derived from an EMBL/GenBank/DDBJ whole genome shotgun (WGS) entry which is preliminary data.</text>
</comment>
<proteinExistence type="predicted"/>
<gene>
    <name evidence="1" type="ORF">WN67_19335</name>
</gene>
<dbReference type="AlphaFoldDB" id="A0A0M2JZL5"/>
<dbReference type="EMBL" id="LAUZ02000072">
    <property type="protein sequence ID" value="KKF00325.2"/>
    <property type="molecule type" value="Genomic_DNA"/>
</dbReference>
<protein>
    <submittedName>
        <fullName evidence="1">Uncharacterized protein</fullName>
    </submittedName>
</protein>
<sequence>MSLKALSEFRGKHGPFWRFVTIRPAKRILQVTLLHLRSVGRTPPRVGVKMERLQSLVSSARTKPITRYASGTRHQIDCVNSSTVDINLNSRLVANRQTLCRFLDSLTRNVQFGAILECQHDVR</sequence>
<dbReference type="Proteomes" id="UP000034150">
    <property type="component" value="Unassembled WGS sequence"/>
</dbReference>
<reference evidence="1 2" key="1">
    <citation type="journal article" date="2015" name="Genome Announc.">
        <title>Draft Genome Sequence of Mycobacterium obuense Strain UC1, Isolated from Patient Sputum.</title>
        <authorList>
            <person name="Greninger A.L."/>
            <person name="Cunningham G."/>
            <person name="Hsu E.D."/>
            <person name="Yu J.M."/>
            <person name="Chiu C.Y."/>
            <person name="Miller S."/>
        </authorList>
    </citation>
    <scope>NUCLEOTIDE SEQUENCE [LARGE SCALE GENOMIC DNA]</scope>
    <source>
        <strain evidence="1 2">UC1</strain>
    </source>
</reference>
<name>A0A0M2JZL5_9MYCO</name>
<dbReference type="PATRIC" id="fig|1807.13.peg.4734"/>
<organism evidence="1 2">
    <name type="scientific">Mycolicibacterium obuense</name>
    <dbReference type="NCBI Taxonomy" id="1807"/>
    <lineage>
        <taxon>Bacteria</taxon>
        <taxon>Bacillati</taxon>
        <taxon>Actinomycetota</taxon>
        <taxon>Actinomycetes</taxon>
        <taxon>Mycobacteriales</taxon>
        <taxon>Mycobacteriaceae</taxon>
        <taxon>Mycolicibacterium</taxon>
    </lineage>
</organism>
<evidence type="ECO:0000313" key="1">
    <source>
        <dbReference type="EMBL" id="KKF00325.2"/>
    </source>
</evidence>